<sequence>MQLSASAATASPWTALDFVRASRAQEPVPCDLAHHISNFVEKSFDLDASESDFVVPTIASSLLLDHYSPGMHPFDPRHVFQTLYQVPVSRAVEAAVSPCKASRPSMTASVLVEQIQEEMTVQFEQFYGLGSTVASSHQEQMCRHKEEWSLIRSDDTCLCCLRRRPQYCLPCRHTFCEVCITSFYPPENKDAYLFNLDVCLLCGASAEGRRIRMRPDTATARVLSLDGGGVRAVVPLEFLRALEELIRLPCPIQRHFDVVFGTSSGEVPLSMLASLIESVAAASNDRALSACALYINGWTVDECIQYLDVLALLSFQKHMVIRLCLFMVQLLPLMPSLVEFVLSLAIGSKYSAKPLETILQDVYGNHRSIMDSKSLSEMGAMLGVTLTTVQDTSTLVATSYNGVGRRPCDGEGQERRGKINPTASYYPDDTIDGDVRFQDGGLTFNNPASIAINEVAALFPDAPEPSIVVSLGTGSSEELQHSKHRFQPRWVATFPARLVRAFFKQADCNRAWKQVVSQRREGQRGTFVRLDVKFNGRQPSLDDTSRLKDIAETARVSALESLEIRQLARCVRAEMFFFELDPARPPQWVNGGYECFGRIACRLEVGTPEHITLMRQLDQGASTFYRGKWPIPCMFLDVYTPAIDAAAAVVVRAYDNPSLEIKLRISSRQEFFDIQLSEGSGDPCHISGSPFTLESLIRQQKLERPFGSASHRKRLHDDEVGFSAQMKRRRLT</sequence>
<protein>
    <recommendedName>
        <fullName evidence="6">PNPLA domain-containing protein</fullName>
    </recommendedName>
</protein>
<feature type="domain" description="PNPLA" evidence="6">
    <location>
        <begin position="223"/>
        <end position="452"/>
    </location>
</feature>
<dbReference type="OMA" id="VICIFAE"/>
<keyword evidence="2" id="KW-0863">Zinc-finger</keyword>
<dbReference type="InterPro" id="IPR016035">
    <property type="entry name" value="Acyl_Trfase/lysoPLipase"/>
</dbReference>
<dbReference type="GO" id="GO:0008270">
    <property type="term" value="F:zinc ion binding"/>
    <property type="evidence" value="ECO:0007669"/>
    <property type="project" value="UniProtKB-KW"/>
</dbReference>
<dbReference type="SUPFAM" id="SSF52151">
    <property type="entry name" value="FabD/lysophospholipase-like"/>
    <property type="match status" value="1"/>
</dbReference>
<feature type="active site" description="Nucleophile" evidence="5">
    <location>
        <position position="263"/>
    </location>
</feature>
<dbReference type="InterPro" id="IPR017907">
    <property type="entry name" value="Znf_RING_CS"/>
</dbReference>
<evidence type="ECO:0000256" key="1">
    <source>
        <dbReference type="ARBA" id="ARBA00022723"/>
    </source>
</evidence>
<dbReference type="GO" id="GO:0047499">
    <property type="term" value="F:calcium-independent phospholipase A2 activity"/>
    <property type="evidence" value="ECO:0007669"/>
    <property type="project" value="TreeGrafter"/>
</dbReference>
<evidence type="ECO:0000256" key="2">
    <source>
        <dbReference type="ARBA" id="ARBA00022771"/>
    </source>
</evidence>
<dbReference type="Proteomes" id="UP000241587">
    <property type="component" value="Unassembled WGS sequence"/>
</dbReference>
<dbReference type="CDD" id="cd07199">
    <property type="entry name" value="Pat17_PNPLA8_PNPLA9_like"/>
    <property type="match status" value="1"/>
</dbReference>
<evidence type="ECO:0000256" key="3">
    <source>
        <dbReference type="ARBA" id="ARBA00022833"/>
    </source>
</evidence>
<keyword evidence="5" id="KW-0378">Hydrolase</keyword>
<keyword evidence="4 5" id="KW-0443">Lipid metabolism</keyword>
<accession>A0A2T4GGC6</accession>
<name>A0A2T4GGC6_FUSCU</name>
<keyword evidence="3" id="KW-0862">Zinc</keyword>
<organism evidence="8 9">
    <name type="scientific">Fusarium culmorum</name>
    <dbReference type="NCBI Taxonomy" id="5516"/>
    <lineage>
        <taxon>Eukaryota</taxon>
        <taxon>Fungi</taxon>
        <taxon>Dikarya</taxon>
        <taxon>Ascomycota</taxon>
        <taxon>Pezizomycotina</taxon>
        <taxon>Sordariomycetes</taxon>
        <taxon>Hypocreomycetidae</taxon>
        <taxon>Hypocreales</taxon>
        <taxon>Nectriaceae</taxon>
        <taxon>Fusarium</taxon>
    </lineage>
</organism>
<dbReference type="GO" id="GO:0046486">
    <property type="term" value="P:glycerolipid metabolic process"/>
    <property type="evidence" value="ECO:0007669"/>
    <property type="project" value="UniProtKB-ARBA"/>
</dbReference>
<dbReference type="Gene3D" id="3.40.1090.10">
    <property type="entry name" value="Cytosolic phospholipase A2 catalytic domain"/>
    <property type="match status" value="1"/>
</dbReference>
<gene>
    <name evidence="8" type="ORF">FCULG_00012586</name>
    <name evidence="7" type="ORF">FCULG_00012858</name>
</gene>
<dbReference type="PROSITE" id="PS51635">
    <property type="entry name" value="PNPLA"/>
    <property type="match status" value="1"/>
</dbReference>
<evidence type="ECO:0000313" key="7">
    <source>
        <dbReference type="EMBL" id="PTD02453.1"/>
    </source>
</evidence>
<dbReference type="GO" id="GO:0019369">
    <property type="term" value="P:arachidonate metabolic process"/>
    <property type="evidence" value="ECO:0007669"/>
    <property type="project" value="TreeGrafter"/>
</dbReference>
<keyword evidence="1" id="KW-0479">Metal-binding</keyword>
<dbReference type="OrthoDB" id="4766886at2759"/>
<evidence type="ECO:0000313" key="9">
    <source>
        <dbReference type="Proteomes" id="UP000241587"/>
    </source>
</evidence>
<dbReference type="PANTHER" id="PTHR24185:SF8">
    <property type="entry name" value="PNPLA DOMAIN-CONTAINING PROTEIN"/>
    <property type="match status" value="1"/>
</dbReference>
<keyword evidence="9" id="KW-1185">Reference proteome</keyword>
<dbReference type="EMBL" id="PVEM01000017">
    <property type="protein sequence ID" value="PTD02545.1"/>
    <property type="molecule type" value="Genomic_DNA"/>
</dbReference>
<evidence type="ECO:0000256" key="5">
    <source>
        <dbReference type="PROSITE-ProRule" id="PRU01161"/>
    </source>
</evidence>
<feature type="short sequence motif" description="DGA/G" evidence="5">
    <location>
        <begin position="439"/>
        <end position="441"/>
    </location>
</feature>
<dbReference type="PANTHER" id="PTHR24185">
    <property type="entry name" value="CALCIUM-INDEPENDENT PHOSPHOLIPASE A2-GAMMA"/>
    <property type="match status" value="1"/>
</dbReference>
<reference evidence="8 9" key="1">
    <citation type="submission" date="2018-02" db="EMBL/GenBank/DDBJ databases">
        <title>Fusarium culmorum secondary metabolites in fungal-bacterial-plant interactions.</title>
        <authorList>
            <person name="Schmidt R."/>
        </authorList>
    </citation>
    <scope>NUCLEOTIDE SEQUENCE [LARGE SCALE GENOMIC DNA]</scope>
    <source>
        <strain evidence="8 9">PV</strain>
    </source>
</reference>
<evidence type="ECO:0000256" key="4">
    <source>
        <dbReference type="ARBA" id="ARBA00023098"/>
    </source>
</evidence>
<dbReference type="PROSITE" id="PS00518">
    <property type="entry name" value="ZF_RING_1"/>
    <property type="match status" value="1"/>
</dbReference>
<dbReference type="EMBL" id="PVEM01000021">
    <property type="protein sequence ID" value="PTD02453.1"/>
    <property type="molecule type" value="Genomic_DNA"/>
</dbReference>
<keyword evidence="5" id="KW-0442">Lipid degradation</keyword>
<dbReference type="InterPro" id="IPR002641">
    <property type="entry name" value="PNPLA_dom"/>
</dbReference>
<comment type="caution">
    <text evidence="8">The sequence shown here is derived from an EMBL/GenBank/DDBJ whole genome shotgun (WGS) entry which is preliminary data.</text>
</comment>
<dbReference type="AlphaFoldDB" id="A0A2T4GGC6"/>
<proteinExistence type="predicted"/>
<evidence type="ECO:0000313" key="8">
    <source>
        <dbReference type="EMBL" id="PTD02545.1"/>
    </source>
</evidence>
<dbReference type="GO" id="GO:0016020">
    <property type="term" value="C:membrane"/>
    <property type="evidence" value="ECO:0007669"/>
    <property type="project" value="TreeGrafter"/>
</dbReference>
<feature type="active site" description="Proton acceptor" evidence="5">
    <location>
        <position position="439"/>
    </location>
</feature>
<dbReference type="GO" id="GO:0016042">
    <property type="term" value="P:lipid catabolic process"/>
    <property type="evidence" value="ECO:0007669"/>
    <property type="project" value="UniProtKB-UniRule"/>
</dbReference>
<feature type="short sequence motif" description="GXSXG" evidence="5">
    <location>
        <begin position="261"/>
        <end position="265"/>
    </location>
</feature>
<evidence type="ECO:0000259" key="6">
    <source>
        <dbReference type="PROSITE" id="PS51635"/>
    </source>
</evidence>
<comment type="caution">
    <text evidence="5">Lacks conserved residue(s) required for the propagation of feature annotation.</text>
</comment>